<keyword evidence="2" id="KW-1185">Reference proteome</keyword>
<dbReference type="RefSeq" id="WP_041017077.1">
    <property type="nucleotide sequence ID" value="NZ_CCEJ010000003.1"/>
</dbReference>
<dbReference type="EMBL" id="CCEJ010000003">
    <property type="protein sequence ID" value="CDR33625.1"/>
    <property type="molecule type" value="Genomic_DNA"/>
</dbReference>
<dbReference type="eggNOG" id="ENOG5032YUT">
    <property type="taxonomic scope" value="Bacteria"/>
</dbReference>
<comment type="caution">
    <text evidence="1">The sequence shown here is derived from an EMBL/GenBank/DDBJ whole genome shotgun (WGS) entry which is preliminary data.</text>
</comment>
<evidence type="ECO:0000313" key="1">
    <source>
        <dbReference type="EMBL" id="CDR33625.1"/>
    </source>
</evidence>
<sequence>MSKLLIAVVAASILILSYFALRPSGANIIDSGGKANNDAKEAYNLWKDYSPESKEFHVSLPTVPNVTSQSALDNRTAKKKHYKIFLSEQLDSSLYVITAISFGPDNKPENDIHILENTIADMVAQGVNNQLKSAIETTFQGRKAVKFEIESDENHISGIAFVYRNKLYLLTRISKLNKVNEEEFNRFISSFKLNESISNGK</sequence>
<name>A0A090D143_9BACT</name>
<evidence type="ECO:0000313" key="2">
    <source>
        <dbReference type="Proteomes" id="UP000031552"/>
    </source>
</evidence>
<dbReference type="STRING" id="1437425.CSEC_0796"/>
<dbReference type="Proteomes" id="UP000031552">
    <property type="component" value="Unassembled WGS sequence"/>
</dbReference>
<organism evidence="1 2">
    <name type="scientific">Candidatus Criblamydia sequanensis CRIB-18</name>
    <dbReference type="NCBI Taxonomy" id="1437425"/>
    <lineage>
        <taxon>Bacteria</taxon>
        <taxon>Pseudomonadati</taxon>
        <taxon>Chlamydiota</taxon>
        <taxon>Chlamydiia</taxon>
        <taxon>Parachlamydiales</taxon>
        <taxon>Candidatus Criblamydiaceae</taxon>
        <taxon>Candidatus Criblamydia</taxon>
    </lineage>
</organism>
<reference evidence="1" key="2">
    <citation type="submission" date="2014-09" db="EMBL/GenBank/DDBJ databases">
        <title>Criblamydia sequanensis harbors a mega-plasmid encoding arsenite resistance.</title>
        <authorList>
            <person name="Bertelli C."/>
            <person name="Goesmann A."/>
            <person name="Greub G."/>
        </authorList>
    </citation>
    <scope>NUCLEOTIDE SEQUENCE [LARGE SCALE GENOMIC DNA]</scope>
    <source>
        <strain evidence="1">CRIB-18</strain>
    </source>
</reference>
<protein>
    <submittedName>
        <fullName evidence="1">Conserved putative secreted protein</fullName>
    </submittedName>
</protein>
<accession>A0A090D143</accession>
<dbReference type="AlphaFoldDB" id="A0A090D143"/>
<gene>
    <name evidence="1" type="ORF">CSEC_0796</name>
</gene>
<reference evidence="1" key="1">
    <citation type="submission" date="2013-12" db="EMBL/GenBank/DDBJ databases">
        <authorList>
            <person name="Linke B."/>
        </authorList>
    </citation>
    <scope>NUCLEOTIDE SEQUENCE [LARGE SCALE GENOMIC DNA]</scope>
    <source>
        <strain evidence="1">CRIB-18</strain>
    </source>
</reference>
<proteinExistence type="predicted"/>